<protein>
    <submittedName>
        <fullName evidence="1">Uncharacterized protein</fullName>
    </submittedName>
</protein>
<evidence type="ECO:0000313" key="1">
    <source>
        <dbReference type="EMBL" id="SEG88170.1"/>
    </source>
</evidence>
<name>A0A1H6DSG7_9ACTN</name>
<gene>
    <name evidence="1" type="ORF">SAMN04489712_12190</name>
</gene>
<evidence type="ECO:0000313" key="2">
    <source>
        <dbReference type="Proteomes" id="UP000236723"/>
    </source>
</evidence>
<sequence>MDELDELAQSLRLRGVRVLRVADGVMISLDRGADTARAYVVVIVSWLSGERCFAWGPVRSMRCPAAEVEAAALYLLAHLREAPFGQALPAWPDPVRDCTGAGRLRGRLRQLRARFGATVHGRW</sequence>
<dbReference type="AlphaFoldDB" id="A0A1H6DSG7"/>
<keyword evidence="2" id="KW-1185">Reference proteome</keyword>
<dbReference type="Proteomes" id="UP000236723">
    <property type="component" value="Unassembled WGS sequence"/>
</dbReference>
<dbReference type="EMBL" id="FNVO01000021">
    <property type="protein sequence ID" value="SEG88170.1"/>
    <property type="molecule type" value="Genomic_DNA"/>
</dbReference>
<reference evidence="2" key="1">
    <citation type="submission" date="2016-10" db="EMBL/GenBank/DDBJ databases">
        <authorList>
            <person name="Varghese N."/>
            <person name="Submissions S."/>
        </authorList>
    </citation>
    <scope>NUCLEOTIDE SEQUENCE [LARGE SCALE GENOMIC DNA]</scope>
    <source>
        <strain evidence="2">DSM 43163</strain>
    </source>
</reference>
<proteinExistence type="predicted"/>
<organism evidence="1 2">
    <name type="scientific">Thermomonospora echinospora</name>
    <dbReference type="NCBI Taxonomy" id="1992"/>
    <lineage>
        <taxon>Bacteria</taxon>
        <taxon>Bacillati</taxon>
        <taxon>Actinomycetota</taxon>
        <taxon>Actinomycetes</taxon>
        <taxon>Streptosporangiales</taxon>
        <taxon>Thermomonosporaceae</taxon>
        <taxon>Thermomonospora</taxon>
    </lineage>
</organism>
<dbReference type="RefSeq" id="WP_103943409.1">
    <property type="nucleotide sequence ID" value="NZ_FNVO01000021.1"/>
</dbReference>
<accession>A0A1H6DSG7</accession>